<comment type="caution">
    <text evidence="4">The sequence shown here is derived from an EMBL/GenBank/DDBJ whole genome shotgun (WGS) entry which is preliminary data.</text>
</comment>
<proteinExistence type="inferred from homology"/>
<keyword evidence="2" id="KW-0646">Protease inhibitor</keyword>
<dbReference type="GO" id="GO:0009611">
    <property type="term" value="P:response to wounding"/>
    <property type="evidence" value="ECO:0007669"/>
    <property type="project" value="InterPro"/>
</dbReference>
<dbReference type="GO" id="GO:0004867">
    <property type="term" value="F:serine-type endopeptidase inhibitor activity"/>
    <property type="evidence" value="ECO:0007669"/>
    <property type="project" value="UniProtKB-KW"/>
</dbReference>
<dbReference type="InterPro" id="IPR000864">
    <property type="entry name" value="Prot_inh_pot1"/>
</dbReference>
<dbReference type="EMBL" id="JAJJMB010001069">
    <property type="protein sequence ID" value="KAI3959423.1"/>
    <property type="molecule type" value="Genomic_DNA"/>
</dbReference>
<sequence length="73" mass="8185">MATTCVDEVKTEWPELVGQLGDVAKETIERENPGLRQVVIVLEGSITDMAIIPDRVRVWVDERNIVTRVPKIG</sequence>
<dbReference type="Pfam" id="PF00280">
    <property type="entry name" value="potato_inhibit"/>
    <property type="match status" value="1"/>
</dbReference>
<dbReference type="PANTHER" id="PTHR33091">
    <property type="entry name" value="PROTEIN, PUTATIVE, EXPRESSED-RELATED"/>
    <property type="match status" value="1"/>
</dbReference>
<name>A0AAD4TIU2_9MAGN</name>
<organism evidence="4 5">
    <name type="scientific">Papaver atlanticum</name>
    <dbReference type="NCBI Taxonomy" id="357466"/>
    <lineage>
        <taxon>Eukaryota</taxon>
        <taxon>Viridiplantae</taxon>
        <taxon>Streptophyta</taxon>
        <taxon>Embryophyta</taxon>
        <taxon>Tracheophyta</taxon>
        <taxon>Spermatophyta</taxon>
        <taxon>Magnoliopsida</taxon>
        <taxon>Ranunculales</taxon>
        <taxon>Papaveraceae</taxon>
        <taxon>Papaveroideae</taxon>
        <taxon>Papaver</taxon>
    </lineage>
</organism>
<dbReference type="AlphaFoldDB" id="A0AAD4TIU2"/>
<dbReference type="SUPFAM" id="SSF54654">
    <property type="entry name" value="CI-2 family of serine protease inhibitors"/>
    <property type="match status" value="1"/>
</dbReference>
<evidence type="ECO:0000313" key="4">
    <source>
        <dbReference type="EMBL" id="KAI3959423.1"/>
    </source>
</evidence>
<keyword evidence="3" id="KW-0722">Serine protease inhibitor</keyword>
<evidence type="ECO:0000256" key="1">
    <source>
        <dbReference type="ARBA" id="ARBA00008210"/>
    </source>
</evidence>
<protein>
    <submittedName>
        <fullName evidence="4">Uncharacterized protein</fullName>
    </submittedName>
</protein>
<dbReference type="PROSITE" id="PS00285">
    <property type="entry name" value="POTATO_INHIBITOR"/>
    <property type="match status" value="1"/>
</dbReference>
<accession>A0AAD4TIU2</accession>
<reference evidence="4" key="1">
    <citation type="submission" date="2022-04" db="EMBL/GenBank/DDBJ databases">
        <title>A functionally conserved STORR gene fusion in Papaver species that diverged 16.8 million years ago.</title>
        <authorList>
            <person name="Catania T."/>
        </authorList>
    </citation>
    <scope>NUCLEOTIDE SEQUENCE</scope>
    <source>
        <strain evidence="4">S-188037</strain>
    </source>
</reference>
<dbReference type="Proteomes" id="UP001202328">
    <property type="component" value="Unassembled WGS sequence"/>
</dbReference>
<gene>
    <name evidence="4" type="ORF">MKW98_019013</name>
</gene>
<comment type="similarity">
    <text evidence="1">Belongs to the protease inhibitor I13 (potato type I serine protease inhibitor) family.</text>
</comment>
<evidence type="ECO:0000313" key="5">
    <source>
        <dbReference type="Proteomes" id="UP001202328"/>
    </source>
</evidence>
<dbReference type="InterPro" id="IPR036354">
    <property type="entry name" value="Prot_inh_pot1_sf"/>
</dbReference>
<dbReference type="Gene3D" id="3.30.10.10">
    <property type="entry name" value="Trypsin Inhibitor V, subunit A"/>
    <property type="match status" value="1"/>
</dbReference>
<keyword evidence="5" id="KW-1185">Reference proteome</keyword>
<evidence type="ECO:0000256" key="2">
    <source>
        <dbReference type="ARBA" id="ARBA00022690"/>
    </source>
</evidence>
<evidence type="ECO:0000256" key="3">
    <source>
        <dbReference type="ARBA" id="ARBA00022900"/>
    </source>
</evidence>
<dbReference type="PANTHER" id="PTHR33091:SF73">
    <property type="entry name" value="INHIBITOR OF TRYPSIN AND HAGEMAN FACTOR-LIKE"/>
    <property type="match status" value="1"/>
</dbReference>